<dbReference type="InterPro" id="IPR014729">
    <property type="entry name" value="Rossmann-like_a/b/a_fold"/>
</dbReference>
<gene>
    <name evidence="4" type="ORF">KBB96_15380</name>
</gene>
<dbReference type="GO" id="GO:0016779">
    <property type="term" value="F:nucleotidyltransferase activity"/>
    <property type="evidence" value="ECO:0007669"/>
    <property type="project" value="UniProtKB-KW"/>
</dbReference>
<dbReference type="NCBIfam" id="TIGR00125">
    <property type="entry name" value="cyt_tran_rel"/>
    <property type="match status" value="1"/>
</dbReference>
<keyword evidence="2 4" id="KW-0548">Nucleotidyltransferase</keyword>
<protein>
    <submittedName>
        <fullName evidence="4">Adenylyltransferase/cytidyltransferase family protein</fullName>
    </submittedName>
</protein>
<keyword evidence="5" id="KW-1185">Reference proteome</keyword>
<reference evidence="4" key="1">
    <citation type="submission" date="2021-04" db="EMBL/GenBank/DDBJ databases">
        <title>Luteolibacter sp. 32A isolated from the skin of an Anderson's salamander (Ambystoma andersonii).</title>
        <authorList>
            <person name="Spergser J."/>
            <person name="Busse H.-J."/>
        </authorList>
    </citation>
    <scope>NUCLEOTIDE SEQUENCE</scope>
    <source>
        <strain evidence="4">32A</strain>
    </source>
</reference>
<evidence type="ECO:0000256" key="1">
    <source>
        <dbReference type="ARBA" id="ARBA00022679"/>
    </source>
</evidence>
<dbReference type="InterPro" id="IPR036554">
    <property type="entry name" value="GHMP_kinase_C_sf"/>
</dbReference>
<dbReference type="InterPro" id="IPR004821">
    <property type="entry name" value="Cyt_trans-like"/>
</dbReference>
<dbReference type="Gene3D" id="3.30.230.120">
    <property type="match status" value="1"/>
</dbReference>
<dbReference type="RefSeq" id="WP_211630366.1">
    <property type="nucleotide sequence ID" value="NZ_CP073100.1"/>
</dbReference>
<evidence type="ECO:0000256" key="2">
    <source>
        <dbReference type="ARBA" id="ARBA00022695"/>
    </source>
</evidence>
<dbReference type="PANTHER" id="PTHR43793">
    <property type="entry name" value="FAD SYNTHASE"/>
    <property type="match status" value="1"/>
</dbReference>
<dbReference type="EMBL" id="CP073100">
    <property type="protein sequence ID" value="QUE50246.1"/>
    <property type="molecule type" value="Genomic_DNA"/>
</dbReference>
<dbReference type="InterPro" id="IPR050385">
    <property type="entry name" value="Archaeal_FAD_synthase"/>
</dbReference>
<evidence type="ECO:0000259" key="3">
    <source>
        <dbReference type="Pfam" id="PF01467"/>
    </source>
</evidence>
<evidence type="ECO:0000313" key="4">
    <source>
        <dbReference type="EMBL" id="QUE50246.1"/>
    </source>
</evidence>
<dbReference type="PANTHER" id="PTHR43793:SF1">
    <property type="entry name" value="FAD SYNTHASE"/>
    <property type="match status" value="1"/>
</dbReference>
<name>A0A975G7L4_9BACT</name>
<organism evidence="4 5">
    <name type="scientific">Luteolibacter ambystomatis</name>
    <dbReference type="NCBI Taxonomy" id="2824561"/>
    <lineage>
        <taxon>Bacteria</taxon>
        <taxon>Pseudomonadati</taxon>
        <taxon>Verrucomicrobiota</taxon>
        <taxon>Verrucomicrobiia</taxon>
        <taxon>Verrucomicrobiales</taxon>
        <taxon>Verrucomicrobiaceae</taxon>
        <taxon>Luteolibacter</taxon>
    </lineage>
</organism>
<proteinExistence type="predicted"/>
<dbReference type="Pfam" id="PF01467">
    <property type="entry name" value="CTP_transf_like"/>
    <property type="match status" value="1"/>
</dbReference>
<dbReference type="Proteomes" id="UP000676169">
    <property type="component" value="Chromosome"/>
</dbReference>
<dbReference type="SUPFAM" id="SSF55060">
    <property type="entry name" value="GHMP Kinase, C-terminal domain"/>
    <property type="match status" value="1"/>
</dbReference>
<evidence type="ECO:0000313" key="5">
    <source>
        <dbReference type="Proteomes" id="UP000676169"/>
    </source>
</evidence>
<dbReference type="Gene3D" id="3.40.50.620">
    <property type="entry name" value="HUPs"/>
    <property type="match status" value="1"/>
</dbReference>
<feature type="domain" description="Cytidyltransferase-like" evidence="3">
    <location>
        <begin position="6"/>
        <end position="95"/>
    </location>
</feature>
<dbReference type="SUPFAM" id="SSF52374">
    <property type="entry name" value="Nucleotidylyl transferase"/>
    <property type="match status" value="1"/>
</dbReference>
<accession>A0A975G7L4</accession>
<sequence>MVKVFVSGCFDVLHAGHLRFFEDARAHGDHLTVSVASAESLWRHKQRKPSIPDDHKQELIGSLRMVDEVVLGEGGELGLDFEQHFRRVQPQVLVINEGDPYHSSKSRLCDETGCRLVVLGKSAAGNGDVSSSSIARLMRAPEEAPLRVDFAGGWLDVPRYAQPGTWIVNMAISPLVSLRSWPYEKNAGLGGSGAWALLNGHDGCQSEIDLGVGWQDPAVIRETGLCIWQSGPRPVLELKTRGEFLNGCMALLWTGKPHDTPGIAALDRDFEAIARAGAIARAAVKLGDLALLAESVRASYRAQLGEGMDALDLPAGALAAKYCGGGHGGYAVVLFSNSTHRDAAVNALPDYRAVEPFCRS</sequence>
<dbReference type="KEGG" id="lamb:KBB96_15380"/>
<dbReference type="AlphaFoldDB" id="A0A975G7L4"/>
<keyword evidence="1" id="KW-0808">Transferase</keyword>